<dbReference type="Proteomes" id="UP000235728">
    <property type="component" value="Unassembled WGS sequence"/>
</dbReference>
<feature type="region of interest" description="Disordered" evidence="1">
    <location>
        <begin position="140"/>
        <end position="159"/>
    </location>
</feature>
<evidence type="ECO:0000313" key="2">
    <source>
        <dbReference type="EMBL" id="PMB63405.1"/>
    </source>
</evidence>
<dbReference type="EMBL" id="MRVG01000023">
    <property type="protein sequence ID" value="PMB63405.1"/>
    <property type="molecule type" value="Genomic_DNA"/>
</dbReference>
<sequence>MTARAFLTGHSRQEKEVARKCGPSLQRKSMRLGAKANIRTLTLYEDPTHGFWHIAKHCPNGKTFPDVGRLVEEFSRTGKRPTVRDVHARRPGPSAARHTNTSSRRRSTRNAPKPDHSIYDVPDDDDSETLCSASILCRAQSTEREEWGPDESTVGDASPAEAADMVETADATGEHSTMGQCDAVEERDAVEEADTTEHNAMRDINTFAEADAVPEDDHAATMEQMGWETEYTTGMDMTGMEDTLIWDAENATSMEDPLAWEPEIDMEGWDAYSPETSGQDLQSGFSAVVTRATQHTELTSMKLQETMTEELSRKWAAFARREAVALQRRYIACLW</sequence>
<reference evidence="2 3" key="1">
    <citation type="journal article" date="2016" name="Appl. Microbiol. Biotechnol.">
        <title>Characterization of T-DNA insertion mutants with decreased virulence in the entomopathogenic fungus Beauveria bassiana JEF-007.</title>
        <authorList>
            <person name="Kim S."/>
            <person name="Lee S.J."/>
            <person name="Nai Y.S."/>
            <person name="Yu J.S."/>
            <person name="Lee M.R."/>
            <person name="Yang Y.T."/>
            <person name="Kim J.S."/>
        </authorList>
    </citation>
    <scope>NUCLEOTIDE SEQUENCE [LARGE SCALE GENOMIC DNA]</scope>
    <source>
        <strain evidence="2 3">JEF-007</strain>
    </source>
</reference>
<proteinExistence type="predicted"/>
<comment type="caution">
    <text evidence="2">The sequence shown here is derived from an EMBL/GenBank/DDBJ whole genome shotgun (WGS) entry which is preliminary data.</text>
</comment>
<evidence type="ECO:0000256" key="1">
    <source>
        <dbReference type="SAM" id="MobiDB-lite"/>
    </source>
</evidence>
<organism evidence="2 3">
    <name type="scientific">Beauveria bassiana</name>
    <name type="common">White muscardine disease fungus</name>
    <name type="synonym">Tritirachium shiotae</name>
    <dbReference type="NCBI Taxonomy" id="176275"/>
    <lineage>
        <taxon>Eukaryota</taxon>
        <taxon>Fungi</taxon>
        <taxon>Dikarya</taxon>
        <taxon>Ascomycota</taxon>
        <taxon>Pezizomycotina</taxon>
        <taxon>Sordariomycetes</taxon>
        <taxon>Hypocreomycetidae</taxon>
        <taxon>Hypocreales</taxon>
        <taxon>Cordycipitaceae</taxon>
        <taxon>Beauveria</taxon>
    </lineage>
</organism>
<protein>
    <submittedName>
        <fullName evidence="2">Uncharacterized protein</fullName>
    </submittedName>
</protein>
<dbReference type="AlphaFoldDB" id="A0A2N6N811"/>
<name>A0A2N6N811_BEABA</name>
<feature type="compositionally biased region" description="Basic and acidic residues" evidence="1">
    <location>
        <begin position="75"/>
        <end position="88"/>
    </location>
</feature>
<gene>
    <name evidence="2" type="ORF">BM221_010768</name>
</gene>
<accession>A0A2N6N811</accession>
<evidence type="ECO:0000313" key="3">
    <source>
        <dbReference type="Proteomes" id="UP000235728"/>
    </source>
</evidence>
<feature type="region of interest" description="Disordered" evidence="1">
    <location>
        <begin position="75"/>
        <end position="125"/>
    </location>
</feature>